<keyword evidence="2" id="KW-1185">Reference proteome</keyword>
<name>A0A392NRZ7_9FABA</name>
<evidence type="ECO:0000313" key="2">
    <source>
        <dbReference type="Proteomes" id="UP000265520"/>
    </source>
</evidence>
<dbReference type="AlphaFoldDB" id="A0A392NRZ7"/>
<reference evidence="1 2" key="1">
    <citation type="journal article" date="2018" name="Front. Plant Sci.">
        <title>Red Clover (Trifolium pratense) and Zigzag Clover (T. medium) - A Picture of Genomic Similarities and Differences.</title>
        <authorList>
            <person name="Dluhosova J."/>
            <person name="Istvanek J."/>
            <person name="Nedelnik J."/>
            <person name="Repkova J."/>
        </authorList>
    </citation>
    <scope>NUCLEOTIDE SEQUENCE [LARGE SCALE GENOMIC DNA]</scope>
    <source>
        <strain evidence="2">cv. 10/8</strain>
        <tissue evidence="1">Leaf</tissue>
    </source>
</reference>
<proteinExistence type="predicted"/>
<feature type="non-terminal residue" evidence="1">
    <location>
        <position position="98"/>
    </location>
</feature>
<dbReference type="Proteomes" id="UP000265520">
    <property type="component" value="Unassembled WGS sequence"/>
</dbReference>
<accession>A0A392NRZ7</accession>
<protein>
    <submittedName>
        <fullName evidence="1">Insulinase (Peptidase family M16)</fullName>
    </submittedName>
</protein>
<evidence type="ECO:0000313" key="1">
    <source>
        <dbReference type="EMBL" id="MCI02627.1"/>
    </source>
</evidence>
<organism evidence="1 2">
    <name type="scientific">Trifolium medium</name>
    <dbReference type="NCBI Taxonomy" id="97028"/>
    <lineage>
        <taxon>Eukaryota</taxon>
        <taxon>Viridiplantae</taxon>
        <taxon>Streptophyta</taxon>
        <taxon>Embryophyta</taxon>
        <taxon>Tracheophyta</taxon>
        <taxon>Spermatophyta</taxon>
        <taxon>Magnoliopsida</taxon>
        <taxon>eudicotyledons</taxon>
        <taxon>Gunneridae</taxon>
        <taxon>Pentapetalae</taxon>
        <taxon>rosids</taxon>
        <taxon>fabids</taxon>
        <taxon>Fabales</taxon>
        <taxon>Fabaceae</taxon>
        <taxon>Papilionoideae</taxon>
        <taxon>50 kb inversion clade</taxon>
        <taxon>NPAAA clade</taxon>
        <taxon>Hologalegina</taxon>
        <taxon>IRL clade</taxon>
        <taxon>Trifolieae</taxon>
        <taxon>Trifolium</taxon>
    </lineage>
</organism>
<comment type="caution">
    <text evidence="1">The sequence shown here is derived from an EMBL/GenBank/DDBJ whole genome shotgun (WGS) entry which is preliminary data.</text>
</comment>
<dbReference type="EMBL" id="LXQA010049696">
    <property type="protein sequence ID" value="MCI02627.1"/>
    <property type="molecule type" value="Genomic_DNA"/>
</dbReference>
<sequence>MRHEAEIKSNAYWLGLLAHLQASSVPRKDISCIKDLTSLYEAATIEDTYLAYEQLKVDEDSLYSCIGVAGAQTAQNIEAPIEVEEVGEGYPGVLPVGR</sequence>